<name>A0A1I7T2G8_9PELO</name>
<evidence type="ECO:0000256" key="3">
    <source>
        <dbReference type="ARBA" id="ARBA00022807"/>
    </source>
</evidence>
<evidence type="ECO:0000256" key="2">
    <source>
        <dbReference type="ARBA" id="ARBA00022801"/>
    </source>
</evidence>
<sequence length="240" mass="26903">MPLGDNPQYSLSVSLGGKTTAAAVWILLTRHITAIDDFAVNKEFITLIVYETGQKIYIPTNPKPISDGVRINSPLYLCQLLNTKPGVTNYTLVVAQYEKTNTINYSLRVFSTTDIKLEPVKLPYSISKTTRGNWNGSEKTPILKLVLHSKSDDIYLFMELKAPKQFCVALEMKQHSSDRTVFLETKSSGAYRPGYTVLTLEKVPAGTYYVKISTYTDGDKGPFILRVDSTCKFEIEPLKL</sequence>
<evidence type="ECO:0000256" key="1">
    <source>
        <dbReference type="ARBA" id="ARBA00022670"/>
    </source>
</evidence>
<organism evidence="4 5">
    <name type="scientific">Caenorhabditis tropicalis</name>
    <dbReference type="NCBI Taxonomy" id="1561998"/>
    <lineage>
        <taxon>Eukaryota</taxon>
        <taxon>Metazoa</taxon>
        <taxon>Ecdysozoa</taxon>
        <taxon>Nematoda</taxon>
        <taxon>Chromadorea</taxon>
        <taxon>Rhabditida</taxon>
        <taxon>Rhabditina</taxon>
        <taxon>Rhabditomorpha</taxon>
        <taxon>Rhabditoidea</taxon>
        <taxon>Rhabditidae</taxon>
        <taxon>Peloderinae</taxon>
        <taxon>Caenorhabditis</taxon>
    </lineage>
</organism>
<accession>A0A1I7T2G8</accession>
<dbReference type="eggNOG" id="KOG0045">
    <property type="taxonomic scope" value="Eukaryota"/>
</dbReference>
<dbReference type="PANTHER" id="PTHR46143">
    <property type="entry name" value="CALPAIN-7"/>
    <property type="match status" value="1"/>
</dbReference>
<dbReference type="InterPro" id="IPR051297">
    <property type="entry name" value="PalB/RIM13"/>
</dbReference>
<evidence type="ECO:0000313" key="4">
    <source>
        <dbReference type="Proteomes" id="UP000095282"/>
    </source>
</evidence>
<evidence type="ECO:0000313" key="5">
    <source>
        <dbReference type="WBParaSite" id="Csp11.Scaffold478.g1783.t2"/>
    </source>
</evidence>
<dbReference type="PANTHER" id="PTHR46143:SF1">
    <property type="entry name" value="CALPAIN-7"/>
    <property type="match status" value="1"/>
</dbReference>
<dbReference type="STRING" id="1561998.A0A1I7T2G8"/>
<keyword evidence="2" id="KW-0378">Hydrolase</keyword>
<dbReference type="InterPro" id="IPR036213">
    <property type="entry name" value="Calpain_III_sf"/>
</dbReference>
<keyword evidence="3" id="KW-0788">Thiol protease</keyword>
<dbReference type="SUPFAM" id="SSF49758">
    <property type="entry name" value="Calpain large subunit, middle domain (domain III)"/>
    <property type="match status" value="2"/>
</dbReference>
<reference evidence="5" key="1">
    <citation type="submission" date="2016-11" db="UniProtKB">
        <authorList>
            <consortium name="WormBaseParasite"/>
        </authorList>
    </citation>
    <scope>IDENTIFICATION</scope>
</reference>
<dbReference type="Proteomes" id="UP000095282">
    <property type="component" value="Unplaced"/>
</dbReference>
<dbReference type="GO" id="GO:0006508">
    <property type="term" value="P:proteolysis"/>
    <property type="evidence" value="ECO:0007669"/>
    <property type="project" value="UniProtKB-KW"/>
</dbReference>
<dbReference type="AlphaFoldDB" id="A0A1I7T2G8"/>
<keyword evidence="4" id="KW-1185">Reference proteome</keyword>
<keyword evidence="1" id="KW-0645">Protease</keyword>
<dbReference type="GO" id="GO:0004197">
    <property type="term" value="F:cysteine-type endopeptidase activity"/>
    <property type="evidence" value="ECO:0007669"/>
    <property type="project" value="TreeGrafter"/>
</dbReference>
<protein>
    <submittedName>
        <fullName evidence="5">Calpain_III domain-containing protein</fullName>
    </submittedName>
</protein>
<dbReference type="Gene3D" id="2.60.120.380">
    <property type="match status" value="2"/>
</dbReference>
<proteinExistence type="predicted"/>
<dbReference type="WBParaSite" id="Csp11.Scaffold478.g1783.t2">
    <property type="protein sequence ID" value="Csp11.Scaffold478.g1783.t2"/>
    <property type="gene ID" value="Csp11.Scaffold478.g1783"/>
</dbReference>